<name>A0A1I4IA93_9ACTN</name>
<dbReference type="Gene3D" id="3.55.10.10">
    <property type="entry name" value="Archease domain"/>
    <property type="match status" value="1"/>
</dbReference>
<dbReference type="AlphaFoldDB" id="A0A1I4IA93"/>
<protein>
    <submittedName>
        <fullName evidence="7">SHS2 domain-containing protein</fullName>
    </submittedName>
</protein>
<evidence type="ECO:0000313" key="8">
    <source>
        <dbReference type="Proteomes" id="UP000198928"/>
    </source>
</evidence>
<dbReference type="GO" id="GO:0008033">
    <property type="term" value="P:tRNA processing"/>
    <property type="evidence" value="ECO:0007669"/>
    <property type="project" value="UniProtKB-KW"/>
</dbReference>
<reference evidence="8" key="1">
    <citation type="submission" date="2016-10" db="EMBL/GenBank/DDBJ databases">
        <authorList>
            <person name="Varghese N."/>
            <person name="Submissions S."/>
        </authorList>
    </citation>
    <scope>NUCLEOTIDE SEQUENCE [LARGE SCALE GENOMIC DNA]</scope>
    <source>
        <strain evidence="8">PL19</strain>
    </source>
</reference>
<dbReference type="GO" id="GO:0046872">
    <property type="term" value="F:metal ion binding"/>
    <property type="evidence" value="ECO:0007669"/>
    <property type="project" value="UniProtKB-KW"/>
</dbReference>
<evidence type="ECO:0000256" key="5">
    <source>
        <dbReference type="SAM" id="MobiDB-lite"/>
    </source>
</evidence>
<dbReference type="EMBL" id="FOSG01000020">
    <property type="protein sequence ID" value="SFL51194.1"/>
    <property type="molecule type" value="Genomic_DNA"/>
</dbReference>
<evidence type="ECO:0000259" key="6">
    <source>
        <dbReference type="Pfam" id="PF01951"/>
    </source>
</evidence>
<sequence>MARTEDSTRHGGPRDEPHGGPHGGPRGGHRSVPHTADLRVEAWAPTREECLAHAVRGVCESFVDLSGAVGRRRRDVEVRAETDEDLLVALLDEVVYRLDADGEVPVEAESAAVPGGMRAVLHMADVGTLAETGAAPKAVTLHGLSFGRGGHGWECSVTLDV</sequence>
<comment type="similarity">
    <text evidence="1">Belongs to the archease family.</text>
</comment>
<dbReference type="Proteomes" id="UP000198928">
    <property type="component" value="Unassembled WGS sequence"/>
</dbReference>
<evidence type="ECO:0000256" key="4">
    <source>
        <dbReference type="ARBA" id="ARBA00022837"/>
    </source>
</evidence>
<dbReference type="InterPro" id="IPR023572">
    <property type="entry name" value="Archease_dom"/>
</dbReference>
<keyword evidence="3" id="KW-0479">Metal-binding</keyword>
<dbReference type="RefSeq" id="WP_093851686.1">
    <property type="nucleotide sequence ID" value="NZ_FOSG01000020.1"/>
</dbReference>
<keyword evidence="8" id="KW-1185">Reference proteome</keyword>
<dbReference type="InterPro" id="IPR036820">
    <property type="entry name" value="Archease_dom_sf"/>
</dbReference>
<dbReference type="SUPFAM" id="SSF69819">
    <property type="entry name" value="MTH1598-like"/>
    <property type="match status" value="1"/>
</dbReference>
<feature type="compositionally biased region" description="Basic and acidic residues" evidence="5">
    <location>
        <begin position="1"/>
        <end position="19"/>
    </location>
</feature>
<dbReference type="Pfam" id="PF01951">
    <property type="entry name" value="Archease"/>
    <property type="match status" value="1"/>
</dbReference>
<keyword evidence="4" id="KW-0106">Calcium</keyword>
<feature type="region of interest" description="Disordered" evidence="5">
    <location>
        <begin position="1"/>
        <end position="32"/>
    </location>
</feature>
<evidence type="ECO:0000256" key="3">
    <source>
        <dbReference type="ARBA" id="ARBA00022723"/>
    </source>
</evidence>
<evidence type="ECO:0000256" key="2">
    <source>
        <dbReference type="ARBA" id="ARBA00022694"/>
    </source>
</evidence>
<evidence type="ECO:0000256" key="1">
    <source>
        <dbReference type="ARBA" id="ARBA00007963"/>
    </source>
</evidence>
<feature type="domain" description="Archease" evidence="6">
    <location>
        <begin position="30"/>
        <end position="161"/>
    </location>
</feature>
<keyword evidence="2" id="KW-0819">tRNA processing</keyword>
<evidence type="ECO:0000313" key="7">
    <source>
        <dbReference type="EMBL" id="SFL51194.1"/>
    </source>
</evidence>
<gene>
    <name evidence="7" type="ORF">SAMN05192584_12070</name>
</gene>
<dbReference type="OrthoDB" id="3827441at2"/>
<proteinExistence type="inferred from homology"/>
<accession>A0A1I4IA93</accession>
<organism evidence="7 8">
    <name type="scientific">Streptomyces pini</name>
    <dbReference type="NCBI Taxonomy" id="1520580"/>
    <lineage>
        <taxon>Bacteria</taxon>
        <taxon>Bacillati</taxon>
        <taxon>Actinomycetota</taxon>
        <taxon>Actinomycetes</taxon>
        <taxon>Kitasatosporales</taxon>
        <taxon>Streptomycetaceae</taxon>
        <taxon>Streptomyces</taxon>
    </lineage>
</organism>